<dbReference type="InterPro" id="IPR036259">
    <property type="entry name" value="MFS_trans_sf"/>
</dbReference>
<dbReference type="PANTHER" id="PTHR23513:SF6">
    <property type="entry name" value="MAJOR FACILITATOR SUPERFAMILY ASSOCIATED DOMAIN-CONTAINING PROTEIN"/>
    <property type="match status" value="1"/>
</dbReference>
<evidence type="ECO:0000256" key="1">
    <source>
        <dbReference type="ARBA" id="ARBA00004651"/>
    </source>
</evidence>
<dbReference type="AlphaFoldDB" id="A0A917VKV3"/>
<evidence type="ECO:0000313" key="10">
    <source>
        <dbReference type="Proteomes" id="UP000645217"/>
    </source>
</evidence>
<keyword evidence="3" id="KW-1003">Cell membrane</keyword>
<evidence type="ECO:0000259" key="8">
    <source>
        <dbReference type="PROSITE" id="PS50850"/>
    </source>
</evidence>
<dbReference type="Gene3D" id="1.20.1250.20">
    <property type="entry name" value="MFS general substrate transporter like domains"/>
    <property type="match status" value="1"/>
</dbReference>
<keyword evidence="2" id="KW-0813">Transport</keyword>
<dbReference type="PROSITE" id="PS50850">
    <property type="entry name" value="MFS"/>
    <property type="match status" value="1"/>
</dbReference>
<evidence type="ECO:0000256" key="5">
    <source>
        <dbReference type="ARBA" id="ARBA00022989"/>
    </source>
</evidence>
<feature type="domain" description="Major facilitator superfamily (MFS) profile" evidence="8">
    <location>
        <begin position="247"/>
        <end position="439"/>
    </location>
</feature>
<feature type="transmembrane region" description="Helical" evidence="7">
    <location>
        <begin position="100"/>
        <end position="122"/>
    </location>
</feature>
<keyword evidence="5 7" id="KW-1133">Transmembrane helix</keyword>
<sequence length="439" mass="44721">MVPGGGTSRTPPRDADDISRRSSGLWAVLAGHADFRRLFAGNSVSLFGSSVTTVALPLTAVTHLGASPAEMGVLGALAWLPHLVLGLPAGVWVDRLPYRRVLIVTDAAQLLLVGSIPALAVFRALSIWHLYVVAVLAGVAGLFASVAAQSFTPRLVPRDRLLAANSALMLSNATVGTTGSGIGGVLVAALGAPMAIVVDAASFLVSALCKTRIRTPGRVSAAGEPRPPMRLRSSIAEGWRAVFAHPVLRAVVVAATVGAFAGQVQAVVLVLYLVRDMSLSSGQIGALIAAGGLASVAGALMASRVTHRLGPGPTFILGMFLASVAGLVLAAAVGPFLVAFAVLVFAQCLRGLGPSLYGVNQQTLRQVLVPAELLARVNATWRFLAFGGQSLGALAGGVAGTAFGLRATLVAGSCLMLTGVAAGLLSPVRALRRLPSAQP</sequence>
<protein>
    <submittedName>
        <fullName evidence="9">MFS transporter</fullName>
    </submittedName>
</protein>
<accession>A0A917VKV3</accession>
<feature type="transmembrane region" description="Helical" evidence="7">
    <location>
        <begin position="250"/>
        <end position="272"/>
    </location>
</feature>
<comment type="subcellular location">
    <subcellularLocation>
        <location evidence="1">Cell membrane</location>
        <topology evidence="1">Multi-pass membrane protein</topology>
    </subcellularLocation>
</comment>
<dbReference type="PANTHER" id="PTHR23513">
    <property type="entry name" value="INTEGRAL MEMBRANE EFFLUX PROTEIN-RELATED"/>
    <property type="match status" value="1"/>
</dbReference>
<feature type="transmembrane region" description="Helical" evidence="7">
    <location>
        <begin position="128"/>
        <end position="148"/>
    </location>
</feature>
<proteinExistence type="predicted"/>
<evidence type="ECO:0000256" key="2">
    <source>
        <dbReference type="ARBA" id="ARBA00022448"/>
    </source>
</evidence>
<feature type="transmembrane region" description="Helical" evidence="7">
    <location>
        <begin position="44"/>
        <end position="66"/>
    </location>
</feature>
<feature type="transmembrane region" description="Helical" evidence="7">
    <location>
        <begin position="315"/>
        <end position="346"/>
    </location>
</feature>
<dbReference type="InterPro" id="IPR010290">
    <property type="entry name" value="TM_effector"/>
</dbReference>
<evidence type="ECO:0000256" key="7">
    <source>
        <dbReference type="SAM" id="Phobius"/>
    </source>
</evidence>
<feature type="transmembrane region" description="Helical" evidence="7">
    <location>
        <begin position="403"/>
        <end position="425"/>
    </location>
</feature>
<gene>
    <name evidence="9" type="ORF">GCM10007964_41050</name>
</gene>
<reference evidence="9" key="1">
    <citation type="journal article" date="2014" name="Int. J. Syst. Evol. Microbiol.">
        <title>Complete genome sequence of Corynebacterium casei LMG S-19264T (=DSM 44701T), isolated from a smear-ripened cheese.</title>
        <authorList>
            <consortium name="US DOE Joint Genome Institute (JGI-PGF)"/>
            <person name="Walter F."/>
            <person name="Albersmeier A."/>
            <person name="Kalinowski J."/>
            <person name="Ruckert C."/>
        </authorList>
    </citation>
    <scope>NUCLEOTIDE SEQUENCE</scope>
    <source>
        <strain evidence="9">JCM 13064</strain>
    </source>
</reference>
<comment type="caution">
    <text evidence="9">The sequence shown here is derived from an EMBL/GenBank/DDBJ whole genome shotgun (WGS) entry which is preliminary data.</text>
</comment>
<dbReference type="EMBL" id="BMNT01000022">
    <property type="protein sequence ID" value="GGK94422.1"/>
    <property type="molecule type" value="Genomic_DNA"/>
</dbReference>
<feature type="transmembrane region" description="Helical" evidence="7">
    <location>
        <begin position="72"/>
        <end position="93"/>
    </location>
</feature>
<feature type="transmembrane region" description="Helical" evidence="7">
    <location>
        <begin position="284"/>
        <end position="303"/>
    </location>
</feature>
<dbReference type="GO" id="GO:0022857">
    <property type="term" value="F:transmembrane transporter activity"/>
    <property type="evidence" value="ECO:0007669"/>
    <property type="project" value="InterPro"/>
</dbReference>
<dbReference type="InterPro" id="IPR020846">
    <property type="entry name" value="MFS_dom"/>
</dbReference>
<dbReference type="GO" id="GO:0005886">
    <property type="term" value="C:plasma membrane"/>
    <property type="evidence" value="ECO:0007669"/>
    <property type="project" value="UniProtKB-SubCell"/>
</dbReference>
<reference evidence="9" key="2">
    <citation type="submission" date="2020-09" db="EMBL/GenBank/DDBJ databases">
        <authorList>
            <person name="Sun Q."/>
            <person name="Ohkuma M."/>
        </authorList>
    </citation>
    <scope>NUCLEOTIDE SEQUENCE</scope>
    <source>
        <strain evidence="9">JCM 13064</strain>
    </source>
</reference>
<feature type="transmembrane region" description="Helical" evidence="7">
    <location>
        <begin position="160"/>
        <end position="179"/>
    </location>
</feature>
<evidence type="ECO:0000256" key="6">
    <source>
        <dbReference type="ARBA" id="ARBA00023136"/>
    </source>
</evidence>
<dbReference type="Proteomes" id="UP000645217">
    <property type="component" value="Unassembled WGS sequence"/>
</dbReference>
<evidence type="ECO:0000256" key="3">
    <source>
        <dbReference type="ARBA" id="ARBA00022475"/>
    </source>
</evidence>
<keyword evidence="6 7" id="KW-0472">Membrane</keyword>
<dbReference type="SUPFAM" id="SSF103473">
    <property type="entry name" value="MFS general substrate transporter"/>
    <property type="match status" value="1"/>
</dbReference>
<keyword evidence="4 7" id="KW-0812">Transmembrane</keyword>
<dbReference type="Pfam" id="PF05977">
    <property type="entry name" value="MFS_3"/>
    <property type="match status" value="1"/>
</dbReference>
<dbReference type="RefSeq" id="WP_189164648.1">
    <property type="nucleotide sequence ID" value="NZ_BMNT01000022.1"/>
</dbReference>
<keyword evidence="10" id="KW-1185">Reference proteome</keyword>
<evidence type="ECO:0000256" key="4">
    <source>
        <dbReference type="ARBA" id="ARBA00022692"/>
    </source>
</evidence>
<dbReference type="CDD" id="cd06173">
    <property type="entry name" value="MFS_MefA_like"/>
    <property type="match status" value="1"/>
</dbReference>
<organism evidence="9 10">
    <name type="scientific">Sphaerisporangium melleum</name>
    <dbReference type="NCBI Taxonomy" id="321316"/>
    <lineage>
        <taxon>Bacteria</taxon>
        <taxon>Bacillati</taxon>
        <taxon>Actinomycetota</taxon>
        <taxon>Actinomycetes</taxon>
        <taxon>Streptosporangiales</taxon>
        <taxon>Streptosporangiaceae</taxon>
        <taxon>Sphaerisporangium</taxon>
    </lineage>
</organism>
<name>A0A917VKV3_9ACTN</name>
<evidence type="ECO:0000313" key="9">
    <source>
        <dbReference type="EMBL" id="GGK94422.1"/>
    </source>
</evidence>